<evidence type="ECO:0000256" key="2">
    <source>
        <dbReference type="ARBA" id="ARBA00022729"/>
    </source>
</evidence>
<dbReference type="PANTHER" id="PTHR33376">
    <property type="match status" value="1"/>
</dbReference>
<keyword evidence="3" id="KW-0574">Periplasm</keyword>
<evidence type="ECO:0000256" key="4">
    <source>
        <dbReference type="SAM" id="SignalP"/>
    </source>
</evidence>
<evidence type="ECO:0000313" key="6">
    <source>
        <dbReference type="Proteomes" id="UP000253370"/>
    </source>
</evidence>
<dbReference type="InterPro" id="IPR018389">
    <property type="entry name" value="DctP_fam"/>
</dbReference>
<evidence type="ECO:0000313" key="5">
    <source>
        <dbReference type="EMBL" id="RBI85825.1"/>
    </source>
</evidence>
<name>A0A365U9Z1_9RHOB</name>
<dbReference type="OrthoDB" id="6139617at2"/>
<comment type="caution">
    <text evidence="5">The sequence shown here is derived from an EMBL/GenBank/DDBJ whole genome shotgun (WGS) entry which is preliminary data.</text>
</comment>
<dbReference type="GO" id="GO:0042597">
    <property type="term" value="C:periplasmic space"/>
    <property type="evidence" value="ECO:0007669"/>
    <property type="project" value="UniProtKB-SubCell"/>
</dbReference>
<sequence>MAHQSFRIAAAAAALALAPAVAAAQEQTLRAITAFPSGLAFSQSFLGFVEMVNERGEGVVQIDYAGGPETVPQNQQIDAVRRGIVDMQYGPASFYLGRMPEADAWVGSTVTAMEARENGGFEVMQQAFSDKLGVELLAHIDSGVQFHIYTLEEPPRDAEGNLDLDGLQIRSQPIYRSFFEELGATPISVNVPDVYTGLERNTFDGAGWPIVGIKDLNWDRFLRYRVDPGFFQTDLAVVVSPDSWEQLSEEARTLLTEVAAEYEKISHDNFQQIVAETDATVREEGMTVIELEGAARERFLDLAYDSAWSRMREAGTEHYDALRDAYYDR</sequence>
<evidence type="ECO:0000256" key="1">
    <source>
        <dbReference type="ARBA" id="ARBA00004418"/>
    </source>
</evidence>
<dbReference type="AlphaFoldDB" id="A0A365U9Z1"/>
<organism evidence="5 6">
    <name type="scientific">Rhodosalinus halophilus</name>
    <dbReference type="NCBI Taxonomy" id="2259333"/>
    <lineage>
        <taxon>Bacteria</taxon>
        <taxon>Pseudomonadati</taxon>
        <taxon>Pseudomonadota</taxon>
        <taxon>Alphaproteobacteria</taxon>
        <taxon>Rhodobacterales</taxon>
        <taxon>Paracoccaceae</taxon>
        <taxon>Rhodosalinus</taxon>
    </lineage>
</organism>
<dbReference type="PANTHER" id="PTHR33376:SF5">
    <property type="entry name" value="EXTRACYTOPLASMIC SOLUTE RECEPTOR PROTEIN"/>
    <property type="match status" value="1"/>
</dbReference>
<dbReference type="Proteomes" id="UP000253370">
    <property type="component" value="Unassembled WGS sequence"/>
</dbReference>
<dbReference type="InterPro" id="IPR038404">
    <property type="entry name" value="TRAP_DctP_sf"/>
</dbReference>
<dbReference type="Gene3D" id="3.40.190.170">
    <property type="entry name" value="Bacterial extracellular solute-binding protein, family 7"/>
    <property type="match status" value="1"/>
</dbReference>
<dbReference type="RefSeq" id="WP_113289084.1">
    <property type="nucleotide sequence ID" value="NZ_QNTQ01000006.1"/>
</dbReference>
<protein>
    <submittedName>
        <fullName evidence="5">C4-dicarboxylate ABC transporter substrate-binding protein</fullName>
    </submittedName>
</protein>
<dbReference type="EMBL" id="QNTQ01000006">
    <property type="protein sequence ID" value="RBI85825.1"/>
    <property type="molecule type" value="Genomic_DNA"/>
</dbReference>
<keyword evidence="6" id="KW-1185">Reference proteome</keyword>
<gene>
    <name evidence="5" type="ORF">DRV85_08900</name>
</gene>
<comment type="subcellular location">
    <subcellularLocation>
        <location evidence="1">Periplasm</location>
    </subcellularLocation>
</comment>
<dbReference type="GO" id="GO:0055085">
    <property type="term" value="P:transmembrane transport"/>
    <property type="evidence" value="ECO:0007669"/>
    <property type="project" value="InterPro"/>
</dbReference>
<dbReference type="Pfam" id="PF03480">
    <property type="entry name" value="DctP"/>
    <property type="match status" value="1"/>
</dbReference>
<reference evidence="5 6" key="1">
    <citation type="submission" date="2018-07" db="EMBL/GenBank/DDBJ databases">
        <title>Rhodosalinus sp. strain E84T genomic sequence and assembly.</title>
        <authorList>
            <person name="Liu Z.-W."/>
            <person name="Lu D.-C."/>
        </authorList>
    </citation>
    <scope>NUCLEOTIDE SEQUENCE [LARGE SCALE GENOMIC DNA]</scope>
    <source>
        <strain evidence="5 6">E84</strain>
    </source>
</reference>
<evidence type="ECO:0000256" key="3">
    <source>
        <dbReference type="ARBA" id="ARBA00022764"/>
    </source>
</evidence>
<dbReference type="NCBIfam" id="NF037995">
    <property type="entry name" value="TRAP_S1"/>
    <property type="match status" value="1"/>
</dbReference>
<feature type="chain" id="PRO_5016561512" evidence="4">
    <location>
        <begin position="25"/>
        <end position="329"/>
    </location>
</feature>
<keyword evidence="2 4" id="KW-0732">Signal</keyword>
<proteinExistence type="predicted"/>
<accession>A0A365U9Z1</accession>
<feature type="signal peptide" evidence="4">
    <location>
        <begin position="1"/>
        <end position="24"/>
    </location>
</feature>